<organism evidence="1 2">
    <name type="scientific">Methanosarcina mazei Tuc01</name>
    <dbReference type="NCBI Taxonomy" id="1236903"/>
    <lineage>
        <taxon>Archaea</taxon>
        <taxon>Methanobacteriati</taxon>
        <taxon>Methanobacteriota</taxon>
        <taxon>Stenosarchaea group</taxon>
        <taxon>Methanomicrobia</taxon>
        <taxon>Methanosarcinales</taxon>
        <taxon>Methanosarcinaceae</taxon>
        <taxon>Methanosarcina</taxon>
    </lineage>
</organism>
<evidence type="ECO:0000313" key="1">
    <source>
        <dbReference type="EMBL" id="AGF98197.1"/>
    </source>
</evidence>
<name>M1PCE1_METMZ</name>
<accession>M1PCE1</accession>
<dbReference type="BioCyc" id="MMAZ1236903:G139K-2782-MONOMER"/>
<dbReference type="EMBL" id="CP004144">
    <property type="protein sequence ID" value="AGF98197.1"/>
    <property type="molecule type" value="Genomic_DNA"/>
</dbReference>
<evidence type="ECO:0000313" key="2">
    <source>
        <dbReference type="Proteomes" id="UP000011718"/>
    </source>
</evidence>
<protein>
    <submittedName>
        <fullName evidence="1">Uncharacterized protein</fullName>
    </submittedName>
</protein>
<dbReference type="Proteomes" id="UP000011718">
    <property type="component" value="Chromosome"/>
</dbReference>
<proteinExistence type="predicted"/>
<gene>
    <name evidence="1" type="ORF">MmTuc01_2925</name>
</gene>
<dbReference type="KEGG" id="mmaz:MmTuc01_2925"/>
<sequence>MRIKMVENKIKHRGTGESLEWIGFTFFLLTSRLFQIN</sequence>
<dbReference type="AlphaFoldDB" id="M1PCE1"/>
<dbReference type="HOGENOM" id="CLU_3338475_0_0_2"/>
<reference evidence="1 2" key="1">
    <citation type="journal article" date="2013" name="Genome Announc.">
        <title>Complete Genome of a Methanosarcina mazei Strain Isolated from Sediment Samples from an Amazonian Flooded Area.</title>
        <authorList>
            <person name="Assis das Gracas D."/>
            <person name="Thiago Juca Ramos R."/>
            <person name="Vieira Araujo A.C."/>
            <person name="Zahlouth R."/>
            <person name="Ribeiro Carneiro A."/>
            <person name="Souza Lopes T."/>
            <person name="Azevedo Barauna R."/>
            <person name="Azevedo V."/>
            <person name="Cruz Schneider M.P."/>
            <person name="Pellizari V.H."/>
            <person name="Silva A."/>
        </authorList>
    </citation>
    <scope>NUCLEOTIDE SEQUENCE [LARGE SCALE GENOMIC DNA]</scope>
    <source>
        <strain evidence="1 2">Tuc01</strain>
    </source>
</reference>